<keyword evidence="2" id="KW-0378">Hydrolase</keyword>
<dbReference type="Proteomes" id="UP000093523">
    <property type="component" value="Unassembled WGS sequence"/>
</dbReference>
<gene>
    <name evidence="2" type="ORF">A6E04_07095</name>
</gene>
<dbReference type="STRING" id="688.A6E04_07095"/>
<evidence type="ECO:0000259" key="1">
    <source>
        <dbReference type="Pfam" id="PF01443"/>
    </source>
</evidence>
<evidence type="ECO:0000313" key="3">
    <source>
        <dbReference type="Proteomes" id="UP000093523"/>
    </source>
</evidence>
<reference evidence="2 3" key="1">
    <citation type="submission" date="2016-06" db="EMBL/GenBank/DDBJ databases">
        <authorList>
            <person name="Kjaerup R.B."/>
            <person name="Dalgaard T.S."/>
            <person name="Juul-Madsen H.R."/>
        </authorList>
    </citation>
    <scope>NUCLEOTIDE SEQUENCE [LARGE SCALE GENOMIC DNA]</scope>
    <source>
        <strain evidence="2 3">1S159</strain>
    </source>
</reference>
<name>A0A1B9NZU3_ALILO</name>
<dbReference type="EMBL" id="MAJU01000008">
    <property type="protein sequence ID" value="OCH21626.1"/>
    <property type="molecule type" value="Genomic_DNA"/>
</dbReference>
<dbReference type="SUPFAM" id="SSF52540">
    <property type="entry name" value="P-loop containing nucleoside triphosphate hydrolases"/>
    <property type="match status" value="1"/>
</dbReference>
<dbReference type="AlphaFoldDB" id="A0A1B9NZU3"/>
<dbReference type="GO" id="GO:0005524">
    <property type="term" value="F:ATP binding"/>
    <property type="evidence" value="ECO:0007669"/>
    <property type="project" value="InterPro"/>
</dbReference>
<dbReference type="InterPro" id="IPR027351">
    <property type="entry name" value="(+)RNA_virus_helicase_core_dom"/>
</dbReference>
<feature type="domain" description="(+)RNA virus helicase C-terminal" evidence="1">
    <location>
        <begin position="123"/>
        <end position="332"/>
    </location>
</feature>
<dbReference type="GO" id="GO:0004386">
    <property type="term" value="F:helicase activity"/>
    <property type="evidence" value="ECO:0007669"/>
    <property type="project" value="UniProtKB-KW"/>
</dbReference>
<keyword evidence="2" id="KW-0067">ATP-binding</keyword>
<dbReference type="InterPro" id="IPR027417">
    <property type="entry name" value="P-loop_NTPase"/>
</dbReference>
<keyword evidence="2" id="KW-0347">Helicase</keyword>
<dbReference type="Gene3D" id="3.40.50.300">
    <property type="entry name" value="P-loop containing nucleotide triphosphate hydrolases"/>
    <property type="match status" value="1"/>
</dbReference>
<sequence length="343" mass="40016">MDKQVIFAVAGSGKTSHVIDTLNEKSRTLIITYTENNFKNLKSRISTKFGYVPNGIKVYTYFTFIYSFCFKPILGNAAKVKGINWDMPPQFTLRLKRNDRCYYIDQNERLYHNRIAKMFEQYKVVDEIISRVEKYFDSVCIDEVQDFAGHDFNFLLQIANANVNQLLVGDFYQHTFDTSRDGLTNKTLHDSYEKYKQRFIKAGYTVDTDTLSRSYRCSANTCDFVSNNIGIMLFSHREDVTNVEYINSKERAKELFTCPKTVKLFYQASYKYKGFTENWGATKGEDHYEDVCVVLNPNTLNKYSKGKLRELPPQTKNKLYVACTRAKRNLYLIPERLLSDCKC</sequence>
<dbReference type="Pfam" id="PF01443">
    <property type="entry name" value="Viral_helicase1"/>
    <property type="match status" value="1"/>
</dbReference>
<dbReference type="OrthoDB" id="5107704at2"/>
<dbReference type="RefSeq" id="WP_065610206.1">
    <property type="nucleotide sequence ID" value="NZ_CAWMPN010000008.1"/>
</dbReference>
<organism evidence="2 3">
    <name type="scientific">Aliivibrio logei</name>
    <name type="common">Vibrio logei</name>
    <dbReference type="NCBI Taxonomy" id="688"/>
    <lineage>
        <taxon>Bacteria</taxon>
        <taxon>Pseudomonadati</taxon>
        <taxon>Pseudomonadota</taxon>
        <taxon>Gammaproteobacteria</taxon>
        <taxon>Vibrionales</taxon>
        <taxon>Vibrionaceae</taxon>
        <taxon>Aliivibrio</taxon>
    </lineage>
</organism>
<comment type="caution">
    <text evidence="2">The sequence shown here is derived from an EMBL/GenBank/DDBJ whole genome shotgun (WGS) entry which is preliminary data.</text>
</comment>
<accession>A0A1B9NZU3</accession>
<keyword evidence="2" id="KW-0547">Nucleotide-binding</keyword>
<protein>
    <submittedName>
        <fullName evidence="2">DNA helicase UvrD</fullName>
    </submittedName>
</protein>
<evidence type="ECO:0000313" key="2">
    <source>
        <dbReference type="EMBL" id="OCH21626.1"/>
    </source>
</evidence>
<proteinExistence type="predicted"/>